<reference evidence="1" key="1">
    <citation type="submission" date="2021-02" db="EMBL/GenBank/DDBJ databases">
        <title>Natrosporangium hydrolyticum gen. nov., sp. nov, a haloalkaliphilic actinobacterium from a soda solonchak soil.</title>
        <authorList>
            <person name="Sorokin D.Y."/>
            <person name="Khijniak T.V."/>
            <person name="Zakharycheva A.P."/>
            <person name="Boueva O.V."/>
            <person name="Ariskina E.V."/>
            <person name="Hahnke R.L."/>
            <person name="Bunk B."/>
            <person name="Sproer C."/>
            <person name="Schumann P."/>
            <person name="Evtushenko L.I."/>
            <person name="Kublanov I.V."/>
        </authorList>
    </citation>
    <scope>NUCLEOTIDE SEQUENCE</scope>
    <source>
        <strain evidence="1">DSM 106523</strain>
    </source>
</reference>
<dbReference type="RefSeq" id="WP_239676176.1">
    <property type="nucleotide sequence ID" value="NZ_CP070499.1"/>
</dbReference>
<dbReference type="Proteomes" id="UP000662857">
    <property type="component" value="Chromosome"/>
</dbReference>
<dbReference type="PANTHER" id="PTHR31270:SF1">
    <property type="entry name" value="GLUTAMINYL-PEPTIDE CYCLOTRANSFERASE"/>
    <property type="match status" value="1"/>
</dbReference>
<proteinExistence type="predicted"/>
<organism evidence="1 2">
    <name type="scientific">Natronosporangium hydrolyticum</name>
    <dbReference type="NCBI Taxonomy" id="2811111"/>
    <lineage>
        <taxon>Bacteria</taxon>
        <taxon>Bacillati</taxon>
        <taxon>Actinomycetota</taxon>
        <taxon>Actinomycetes</taxon>
        <taxon>Micromonosporales</taxon>
        <taxon>Micromonosporaceae</taxon>
        <taxon>Natronosporangium</taxon>
    </lineage>
</organism>
<dbReference type="PROSITE" id="PS51257">
    <property type="entry name" value="PROKAR_LIPOPROTEIN"/>
    <property type="match status" value="1"/>
</dbReference>
<sequence>MRSRRPSITSTIGSAVLVPALLAGCTNEVGTADDAGDPEPVAQLTVTVLERYPTDPAAFTQGLELFDGQLYESTGQYGESDIRISDLETGEVVQLEPLPAEFFGEGLTIVDDSVWQLTWQEGVAFRWDRDTLVEQEQVSYDGEGWGLCHDPERDRLVMSDGSAELTFRDPETFEPTGSVEITRDGEPQPMINELECVGDQVWANIWLTDEIVRIDPARGVVEAVVDASGLLTEEEGVGADVLNGIAAIPDTDTFLITGKLWPWLFEVRFDPAG</sequence>
<gene>
    <name evidence="1" type="ORF">JQS43_21375</name>
</gene>
<dbReference type="AlphaFoldDB" id="A0A895YIV6"/>
<accession>A0A895YIV6</accession>
<dbReference type="Pfam" id="PF05096">
    <property type="entry name" value="Glu_cyclase_2"/>
    <property type="match status" value="1"/>
</dbReference>
<dbReference type="SUPFAM" id="SSF50969">
    <property type="entry name" value="YVTN repeat-like/Quinoprotein amine dehydrogenase"/>
    <property type="match status" value="1"/>
</dbReference>
<dbReference type="PANTHER" id="PTHR31270">
    <property type="entry name" value="GLUTAMINYL-PEPTIDE CYCLOTRANSFERASE"/>
    <property type="match status" value="1"/>
</dbReference>
<dbReference type="KEGG" id="nhy:JQS43_21375"/>
<dbReference type="InterPro" id="IPR007788">
    <property type="entry name" value="QCT"/>
</dbReference>
<dbReference type="EMBL" id="CP070499">
    <property type="protein sequence ID" value="QSB14060.1"/>
    <property type="molecule type" value="Genomic_DNA"/>
</dbReference>
<dbReference type="InterPro" id="IPR011044">
    <property type="entry name" value="Quino_amine_DH_bsu"/>
</dbReference>
<dbReference type="GO" id="GO:0016603">
    <property type="term" value="F:glutaminyl-peptide cyclotransferase activity"/>
    <property type="evidence" value="ECO:0007669"/>
    <property type="project" value="InterPro"/>
</dbReference>
<evidence type="ECO:0000313" key="2">
    <source>
        <dbReference type="Proteomes" id="UP000662857"/>
    </source>
</evidence>
<evidence type="ECO:0000313" key="1">
    <source>
        <dbReference type="EMBL" id="QSB14060.1"/>
    </source>
</evidence>
<protein>
    <submittedName>
        <fullName evidence="1">Glutaminyl-peptide cyclotransferase</fullName>
    </submittedName>
</protein>
<name>A0A895YIV6_9ACTN</name>
<keyword evidence="2" id="KW-1185">Reference proteome</keyword>